<dbReference type="Gene3D" id="3.40.50.2300">
    <property type="match status" value="1"/>
</dbReference>
<evidence type="ECO:0000259" key="16">
    <source>
        <dbReference type="PROSITE" id="PS50110"/>
    </source>
</evidence>
<dbReference type="InterPro" id="IPR000014">
    <property type="entry name" value="PAS"/>
</dbReference>
<evidence type="ECO:0000259" key="17">
    <source>
        <dbReference type="PROSITE" id="PS50112"/>
    </source>
</evidence>
<dbReference type="SMART" id="SM00086">
    <property type="entry name" value="PAC"/>
    <property type="match status" value="2"/>
</dbReference>
<dbReference type="SUPFAM" id="SSF55785">
    <property type="entry name" value="PYP-like sensor domain (PAS domain)"/>
    <property type="match status" value="2"/>
</dbReference>
<dbReference type="SUPFAM" id="SSF55874">
    <property type="entry name" value="ATPase domain of HSP90 chaperone/DNA topoisomerase II/histidine kinase"/>
    <property type="match status" value="1"/>
</dbReference>
<keyword evidence="8" id="KW-0418">Kinase</keyword>
<evidence type="ECO:0000313" key="21">
    <source>
        <dbReference type="Proteomes" id="UP001139319"/>
    </source>
</evidence>
<dbReference type="PROSITE" id="PS50112">
    <property type="entry name" value="PAS"/>
    <property type="match status" value="2"/>
</dbReference>
<feature type="coiled-coil region" evidence="14">
    <location>
        <begin position="516"/>
        <end position="543"/>
    </location>
</feature>
<dbReference type="Gene3D" id="1.10.287.130">
    <property type="match status" value="1"/>
</dbReference>
<dbReference type="Pfam" id="PF03707">
    <property type="entry name" value="MHYT"/>
    <property type="match status" value="2"/>
</dbReference>
<dbReference type="SMART" id="SM00091">
    <property type="entry name" value="PAS"/>
    <property type="match status" value="2"/>
</dbReference>
<dbReference type="Gene3D" id="3.30.450.20">
    <property type="entry name" value="PAS domain"/>
    <property type="match status" value="2"/>
</dbReference>
<dbReference type="PRINTS" id="PR00344">
    <property type="entry name" value="BCTRLSENSOR"/>
</dbReference>
<dbReference type="PANTHER" id="PTHR43047:SF64">
    <property type="entry name" value="HISTIDINE KINASE CONTAINING CHEY-HOMOLOGOUS RECEIVER DOMAIN AND PAS DOMAIN-RELATED"/>
    <property type="match status" value="1"/>
</dbReference>
<gene>
    <name evidence="20" type="ORF">M6D89_10995</name>
</gene>
<accession>A0A9X2HY36</accession>
<dbReference type="FunFam" id="3.30.565.10:FF:000078">
    <property type="entry name" value="Two-component sensor histidine kinase"/>
    <property type="match status" value="1"/>
</dbReference>
<feature type="domain" description="MHYT" evidence="19">
    <location>
        <begin position="20"/>
        <end position="215"/>
    </location>
</feature>
<feature type="domain" description="Histidine kinase" evidence="15">
    <location>
        <begin position="543"/>
        <end position="760"/>
    </location>
</feature>
<evidence type="ECO:0000256" key="1">
    <source>
        <dbReference type="ARBA" id="ARBA00000085"/>
    </source>
</evidence>
<keyword evidence="5" id="KW-0808">Transferase</keyword>
<dbReference type="Proteomes" id="UP001139319">
    <property type="component" value="Unassembled WGS sequence"/>
</dbReference>
<dbReference type="Pfam" id="PF02518">
    <property type="entry name" value="HATPase_c"/>
    <property type="match status" value="1"/>
</dbReference>
<feature type="domain" description="PAS" evidence="17">
    <location>
        <begin position="268"/>
        <end position="315"/>
    </location>
</feature>
<sequence length="1106" mass="122336">MLSSFFYTQQDPSLVLSGVYDYRLVALSIGIAIFAGYFTVYLLDLAKQTPIKAYRQAVKISSALIMSGGIWSMHFIGMLAFSLCTQIEYDPTITFLSFLPAYISCQYAIVLLSRKITRTTVAVGSLLLGAGIGTMHYSGMAAMELAPLLRYDPLLFGLSVVVAVLLSFCALFCRFYLTRYIPSLSPSHSRIICAVVLGFAVSGMHYMGMVATRFIDTSAQSARGAMVDSDLSFIALSVAGSTVLLTLLVAIVSGLARYRMMLSEKSASESRLKAILSTAVDGIITLNERGQMLSANRAAETILGFSEAELMGQSLTLLTHGDQSEDSLCLIADPNINFTHYVGRNVETLARHKAGQTIPIRLGLGEVKQKGLKPLYVAFITDLSEQKALQDSLLEKEQQYRSLVNNLPGVAFRCEISSQWPMLFASPSIKELTGYEQTDFLERKVDMGDLIHRDDLAHIEASLQSSLQKRSNYSSEYRIWHKSGDIVWVLDQGSFSYDDSGEAKWIDGVLTDITERHRHEEKLREAKRQAEQAAQAKQAFLANMSHEIRTPMNAILGFSDIMLDAPLEQEQRKHLSTINSSARSLMHLLNDILDSAKLEKGKLSISREPFSLHSLLDEVISTFWLLAKQKSIALNLELDAGLHAQYLGDAHRIRQVLNNLIGNAIKFTDDGAVTVSVRPDHEGRIVFSISDTGVGIAAERLEEIFNPFEQADDTTTRRFGGTGLGTTISKQLVELMGGKINARSQPDQGSCFYFDLPLEPTEAQARNRPHTSMPLPPLNILIVDDIEQNLELLTLMLSRSGHKVMSANDGFEAVRAYEKNNVDIILMDIHMPQCDGIVATQTIRAREQEQGRRPTPIIALTASVLSQDKETAQKAGMNGFANKPLKPEQLYGEMARALSLSSEELDPAPSVHSAAHIDFEHGELLWGSRERQSKEINAFLRDRAPELEAYKTSSHRSGPDFAKTLHTFKGLAGNLGLMQLAHLLSCLEKAEAHEHETLLASISQELTLIQKRLNPIAADLPREERDALLQSEPIIDLLEALKRCAGRGEIDQTLAEQLNILEGTKHQHQSKLISEALENFDFELAIERVESLINTLTTDTPKGAPP</sequence>
<keyword evidence="11 13" id="KW-0472">Membrane</keyword>
<feature type="modified residue" description="4-aspartylphosphate" evidence="12">
    <location>
        <position position="828"/>
    </location>
</feature>
<dbReference type="CDD" id="cd16922">
    <property type="entry name" value="HATPase_EvgS-ArcB-TorS-like"/>
    <property type="match status" value="1"/>
</dbReference>
<dbReference type="Pfam" id="PF00072">
    <property type="entry name" value="Response_reg"/>
    <property type="match status" value="1"/>
</dbReference>
<dbReference type="Gene3D" id="3.30.565.10">
    <property type="entry name" value="Histidine kinase-like ATPase, C-terminal domain"/>
    <property type="match status" value="1"/>
</dbReference>
<feature type="transmembrane region" description="Helical" evidence="13">
    <location>
        <begin position="20"/>
        <end position="43"/>
    </location>
</feature>
<dbReference type="SMART" id="SM00448">
    <property type="entry name" value="REC"/>
    <property type="match status" value="1"/>
</dbReference>
<evidence type="ECO:0000313" key="20">
    <source>
        <dbReference type="EMBL" id="MCP8899824.1"/>
    </source>
</evidence>
<dbReference type="PROSITE" id="PS50924">
    <property type="entry name" value="MHYT"/>
    <property type="match status" value="1"/>
</dbReference>
<dbReference type="InterPro" id="IPR004358">
    <property type="entry name" value="Sig_transdc_His_kin-like_C"/>
</dbReference>
<dbReference type="PANTHER" id="PTHR43047">
    <property type="entry name" value="TWO-COMPONENT HISTIDINE PROTEIN KINASE"/>
    <property type="match status" value="1"/>
</dbReference>
<keyword evidence="14" id="KW-0175">Coiled coil</keyword>
<dbReference type="SMART" id="SM00388">
    <property type="entry name" value="HisKA"/>
    <property type="match status" value="1"/>
</dbReference>
<evidence type="ECO:0000256" key="12">
    <source>
        <dbReference type="PROSITE-ProRule" id="PRU00169"/>
    </source>
</evidence>
<evidence type="ECO:0000256" key="8">
    <source>
        <dbReference type="ARBA" id="ARBA00022777"/>
    </source>
</evidence>
<evidence type="ECO:0000256" key="5">
    <source>
        <dbReference type="ARBA" id="ARBA00022679"/>
    </source>
</evidence>
<dbReference type="GO" id="GO:0000155">
    <property type="term" value="F:phosphorelay sensor kinase activity"/>
    <property type="evidence" value="ECO:0007669"/>
    <property type="project" value="InterPro"/>
</dbReference>
<evidence type="ECO:0000256" key="9">
    <source>
        <dbReference type="ARBA" id="ARBA00022840"/>
    </source>
</evidence>
<evidence type="ECO:0000256" key="14">
    <source>
        <dbReference type="SAM" id="Coils"/>
    </source>
</evidence>
<evidence type="ECO:0000256" key="2">
    <source>
        <dbReference type="ARBA" id="ARBA00004370"/>
    </source>
</evidence>
<comment type="catalytic activity">
    <reaction evidence="1">
        <text>ATP + protein L-histidine = ADP + protein N-phospho-L-histidine.</text>
        <dbReference type="EC" id="2.7.13.3"/>
    </reaction>
</comment>
<feature type="transmembrane region" description="Helical" evidence="13">
    <location>
        <begin position="63"/>
        <end position="81"/>
    </location>
</feature>
<dbReference type="InterPro" id="IPR001789">
    <property type="entry name" value="Sig_transdc_resp-reg_receiver"/>
</dbReference>
<dbReference type="InterPro" id="IPR005467">
    <property type="entry name" value="His_kinase_dom"/>
</dbReference>
<proteinExistence type="predicted"/>
<dbReference type="PROSITE" id="PS50110">
    <property type="entry name" value="RESPONSE_REGULATORY"/>
    <property type="match status" value="1"/>
</dbReference>
<dbReference type="FunFam" id="1.10.287.130:FF:000004">
    <property type="entry name" value="Ethylene receptor 1"/>
    <property type="match status" value="1"/>
</dbReference>
<dbReference type="SUPFAM" id="SSF52172">
    <property type="entry name" value="CheY-like"/>
    <property type="match status" value="1"/>
</dbReference>
<evidence type="ECO:0000256" key="11">
    <source>
        <dbReference type="ARBA" id="ARBA00023136"/>
    </source>
</evidence>
<evidence type="ECO:0000259" key="18">
    <source>
        <dbReference type="PROSITE" id="PS50113"/>
    </source>
</evidence>
<keyword evidence="21" id="KW-1185">Reference proteome</keyword>
<keyword evidence="10 13" id="KW-1133">Transmembrane helix</keyword>
<dbReference type="InterPro" id="IPR000700">
    <property type="entry name" value="PAS-assoc_C"/>
</dbReference>
<dbReference type="EC" id="2.7.13.3" evidence="3"/>
<evidence type="ECO:0000256" key="10">
    <source>
        <dbReference type="ARBA" id="ARBA00022989"/>
    </source>
</evidence>
<feature type="transmembrane region" description="Helical" evidence="13">
    <location>
        <begin position="231"/>
        <end position="256"/>
    </location>
</feature>
<dbReference type="RefSeq" id="WP_253968122.1">
    <property type="nucleotide sequence ID" value="NZ_JAMFTH010000003.1"/>
</dbReference>
<dbReference type="GO" id="GO:0016020">
    <property type="term" value="C:membrane"/>
    <property type="evidence" value="ECO:0007669"/>
    <property type="project" value="UniProtKB-SubCell"/>
</dbReference>
<dbReference type="GO" id="GO:0006355">
    <property type="term" value="P:regulation of DNA-templated transcription"/>
    <property type="evidence" value="ECO:0007669"/>
    <property type="project" value="InterPro"/>
</dbReference>
<dbReference type="AlphaFoldDB" id="A0A9X2HY36"/>
<dbReference type="InterPro" id="IPR035965">
    <property type="entry name" value="PAS-like_dom_sf"/>
</dbReference>
<feature type="domain" description="Response regulatory" evidence="16">
    <location>
        <begin position="779"/>
        <end position="898"/>
    </location>
</feature>
<comment type="subcellular location">
    <subcellularLocation>
        <location evidence="2">Membrane</location>
    </subcellularLocation>
</comment>
<feature type="transmembrane region" description="Helical" evidence="13">
    <location>
        <begin position="93"/>
        <end position="112"/>
    </location>
</feature>
<organism evidence="20 21">
    <name type="scientific">Gilvimarinus xylanilyticus</name>
    <dbReference type="NCBI Taxonomy" id="2944139"/>
    <lineage>
        <taxon>Bacteria</taxon>
        <taxon>Pseudomonadati</taxon>
        <taxon>Pseudomonadota</taxon>
        <taxon>Gammaproteobacteria</taxon>
        <taxon>Cellvibrionales</taxon>
        <taxon>Cellvibrionaceae</taxon>
        <taxon>Gilvimarinus</taxon>
    </lineage>
</organism>
<protein>
    <recommendedName>
        <fullName evidence="3">histidine kinase</fullName>
        <ecNumber evidence="3">2.7.13.3</ecNumber>
    </recommendedName>
</protein>
<feature type="transmembrane region" description="Helical" evidence="13">
    <location>
        <begin position="119"/>
        <end position="142"/>
    </location>
</feature>
<dbReference type="InterPro" id="IPR013655">
    <property type="entry name" value="PAS_fold_3"/>
</dbReference>
<name>A0A9X2HY36_9GAMM</name>
<dbReference type="CDD" id="cd17546">
    <property type="entry name" value="REC_hyHK_CKI1_RcsC-like"/>
    <property type="match status" value="1"/>
</dbReference>
<feature type="domain" description="PAC" evidence="18">
    <location>
        <begin position="473"/>
        <end position="525"/>
    </location>
</feature>
<dbReference type="CDD" id="cd00082">
    <property type="entry name" value="HisKA"/>
    <property type="match status" value="1"/>
</dbReference>
<reference evidence="20" key="1">
    <citation type="submission" date="2022-05" db="EMBL/GenBank/DDBJ databases">
        <authorList>
            <person name="Sun H.-N."/>
        </authorList>
    </citation>
    <scope>NUCLEOTIDE SEQUENCE</scope>
    <source>
        <strain evidence="20">HB14</strain>
    </source>
</reference>
<evidence type="ECO:0000259" key="15">
    <source>
        <dbReference type="PROSITE" id="PS50109"/>
    </source>
</evidence>
<dbReference type="Pfam" id="PF08447">
    <property type="entry name" value="PAS_3"/>
    <property type="match status" value="1"/>
</dbReference>
<dbReference type="SMART" id="SM00387">
    <property type="entry name" value="HATPase_c"/>
    <property type="match status" value="1"/>
</dbReference>
<dbReference type="InterPro" id="IPR036890">
    <property type="entry name" value="HATPase_C_sf"/>
</dbReference>
<evidence type="ECO:0000259" key="19">
    <source>
        <dbReference type="PROSITE" id="PS50924"/>
    </source>
</evidence>
<keyword evidence="7" id="KW-0547">Nucleotide-binding</keyword>
<dbReference type="PROSITE" id="PS50109">
    <property type="entry name" value="HIS_KIN"/>
    <property type="match status" value="1"/>
</dbReference>
<feature type="domain" description="PAS" evidence="17">
    <location>
        <begin position="396"/>
        <end position="470"/>
    </location>
</feature>
<evidence type="ECO:0000256" key="6">
    <source>
        <dbReference type="ARBA" id="ARBA00022692"/>
    </source>
</evidence>
<dbReference type="InterPro" id="IPR011006">
    <property type="entry name" value="CheY-like_superfamily"/>
</dbReference>
<evidence type="ECO:0000256" key="4">
    <source>
        <dbReference type="ARBA" id="ARBA00022553"/>
    </source>
</evidence>
<evidence type="ECO:0000256" key="7">
    <source>
        <dbReference type="ARBA" id="ARBA00022741"/>
    </source>
</evidence>
<dbReference type="InterPro" id="IPR005330">
    <property type="entry name" value="MHYT_dom"/>
</dbReference>
<dbReference type="InterPro" id="IPR003594">
    <property type="entry name" value="HATPase_dom"/>
</dbReference>
<dbReference type="InterPro" id="IPR013767">
    <property type="entry name" value="PAS_fold"/>
</dbReference>
<keyword evidence="4 12" id="KW-0597">Phosphoprotein</keyword>
<dbReference type="Pfam" id="PF00989">
    <property type="entry name" value="PAS"/>
    <property type="match status" value="1"/>
</dbReference>
<dbReference type="NCBIfam" id="TIGR00229">
    <property type="entry name" value="sensory_box"/>
    <property type="match status" value="2"/>
</dbReference>
<evidence type="ECO:0000256" key="3">
    <source>
        <dbReference type="ARBA" id="ARBA00012438"/>
    </source>
</evidence>
<dbReference type="Pfam" id="PF00512">
    <property type="entry name" value="HisKA"/>
    <property type="match status" value="1"/>
</dbReference>
<evidence type="ECO:0000256" key="13">
    <source>
        <dbReference type="PROSITE-ProRule" id="PRU00244"/>
    </source>
</evidence>
<dbReference type="InterPro" id="IPR036097">
    <property type="entry name" value="HisK_dim/P_sf"/>
</dbReference>
<dbReference type="InterPro" id="IPR003661">
    <property type="entry name" value="HisK_dim/P_dom"/>
</dbReference>
<dbReference type="EMBL" id="JAMFTH010000003">
    <property type="protein sequence ID" value="MCP8899824.1"/>
    <property type="molecule type" value="Genomic_DNA"/>
</dbReference>
<dbReference type="InterPro" id="IPR036641">
    <property type="entry name" value="HPT_dom_sf"/>
</dbReference>
<dbReference type="GO" id="GO:0005524">
    <property type="term" value="F:ATP binding"/>
    <property type="evidence" value="ECO:0007669"/>
    <property type="project" value="UniProtKB-KW"/>
</dbReference>
<keyword evidence="6 13" id="KW-0812">Transmembrane</keyword>
<reference evidence="20" key="2">
    <citation type="submission" date="2023-01" db="EMBL/GenBank/DDBJ databases">
        <title>Gilvimarinus xylanilyticus HB14 isolated from Caulerpa lentillifera aquaculture base in Hainan, China.</title>
        <authorList>
            <person name="Zhang Y.-J."/>
        </authorList>
    </citation>
    <scope>NUCLEOTIDE SEQUENCE</scope>
    <source>
        <strain evidence="20">HB14</strain>
    </source>
</reference>
<dbReference type="SUPFAM" id="SSF47384">
    <property type="entry name" value="Homodimeric domain of signal transducing histidine kinase"/>
    <property type="match status" value="1"/>
</dbReference>
<comment type="caution">
    <text evidence="20">The sequence shown here is derived from an EMBL/GenBank/DDBJ whole genome shotgun (WGS) entry which is preliminary data.</text>
</comment>
<dbReference type="CDD" id="cd00130">
    <property type="entry name" value="PAS"/>
    <property type="match status" value="2"/>
</dbReference>
<dbReference type="Gene3D" id="1.20.120.160">
    <property type="entry name" value="HPT domain"/>
    <property type="match status" value="1"/>
</dbReference>
<feature type="transmembrane region" description="Helical" evidence="13">
    <location>
        <begin position="154"/>
        <end position="177"/>
    </location>
</feature>
<dbReference type="SUPFAM" id="SSF47226">
    <property type="entry name" value="Histidine-containing phosphotransfer domain, HPT domain"/>
    <property type="match status" value="1"/>
</dbReference>
<dbReference type="InterPro" id="IPR001610">
    <property type="entry name" value="PAC"/>
</dbReference>
<dbReference type="PROSITE" id="PS50113">
    <property type="entry name" value="PAC"/>
    <property type="match status" value="1"/>
</dbReference>
<keyword evidence="9" id="KW-0067">ATP-binding</keyword>